<gene>
    <name evidence="1" type="ORF">LOK49_LG09G01445</name>
</gene>
<name>A0ACC0GIP5_9ERIC</name>
<keyword evidence="2" id="KW-1185">Reference proteome</keyword>
<reference evidence="1 2" key="1">
    <citation type="journal article" date="2022" name="Plant J.">
        <title>Chromosome-level genome of Camellia lanceoleosa provides a valuable resource for understanding genome evolution and self-incompatibility.</title>
        <authorList>
            <person name="Gong W."/>
            <person name="Xiao S."/>
            <person name="Wang L."/>
            <person name="Liao Z."/>
            <person name="Chang Y."/>
            <person name="Mo W."/>
            <person name="Hu G."/>
            <person name="Li W."/>
            <person name="Zhao G."/>
            <person name="Zhu H."/>
            <person name="Hu X."/>
            <person name="Ji K."/>
            <person name="Xiang X."/>
            <person name="Song Q."/>
            <person name="Yuan D."/>
            <person name="Jin S."/>
            <person name="Zhang L."/>
        </authorList>
    </citation>
    <scope>NUCLEOTIDE SEQUENCE [LARGE SCALE GENOMIC DNA]</scope>
    <source>
        <strain evidence="1">SQ_2022a</strain>
    </source>
</reference>
<sequence>MPTMHLRSEEEFPHAHNEEATIVYQLQGRQAEFQCEKTSLSTSLNEDFAMEFSSFDSEDNCRAMEHLATLRIFKGSSYVVDELLNAKCADSRDFRSLIVEVMVKPYKEVNGDIHCGCWTILHFGTTLRKKKFIKKFWDIISSRQLLHGRTFDYYVGVCYPDWCSRIPTVGVPAVVRIEKSHISCIADSIFNGASAVL</sequence>
<accession>A0ACC0GIP5</accession>
<organism evidence="1 2">
    <name type="scientific">Camellia lanceoleosa</name>
    <dbReference type="NCBI Taxonomy" id="1840588"/>
    <lineage>
        <taxon>Eukaryota</taxon>
        <taxon>Viridiplantae</taxon>
        <taxon>Streptophyta</taxon>
        <taxon>Embryophyta</taxon>
        <taxon>Tracheophyta</taxon>
        <taxon>Spermatophyta</taxon>
        <taxon>Magnoliopsida</taxon>
        <taxon>eudicotyledons</taxon>
        <taxon>Gunneridae</taxon>
        <taxon>Pentapetalae</taxon>
        <taxon>asterids</taxon>
        <taxon>Ericales</taxon>
        <taxon>Theaceae</taxon>
        <taxon>Camellia</taxon>
    </lineage>
</organism>
<protein>
    <submittedName>
        <fullName evidence="1">Uncharacterized protein</fullName>
    </submittedName>
</protein>
<proteinExistence type="predicted"/>
<dbReference type="Proteomes" id="UP001060215">
    <property type="component" value="Chromosome 8"/>
</dbReference>
<comment type="caution">
    <text evidence="1">The sequence shown here is derived from an EMBL/GenBank/DDBJ whole genome shotgun (WGS) entry which is preliminary data.</text>
</comment>
<evidence type="ECO:0000313" key="1">
    <source>
        <dbReference type="EMBL" id="KAI8000429.1"/>
    </source>
</evidence>
<dbReference type="EMBL" id="CM045765">
    <property type="protein sequence ID" value="KAI8000429.1"/>
    <property type="molecule type" value="Genomic_DNA"/>
</dbReference>
<evidence type="ECO:0000313" key="2">
    <source>
        <dbReference type="Proteomes" id="UP001060215"/>
    </source>
</evidence>